<dbReference type="InterPro" id="IPR050893">
    <property type="entry name" value="Sugar_PTS"/>
</dbReference>
<dbReference type="InterPro" id="IPR036095">
    <property type="entry name" value="PTS_EIIB-like_sf"/>
</dbReference>
<protein>
    <submittedName>
        <fullName evidence="8">Uncharacterized protein</fullName>
    </submittedName>
</protein>
<keyword evidence="2" id="KW-0813">Transport</keyword>
<keyword evidence="3" id="KW-0597">Phosphoprotein</keyword>
<dbReference type="SUPFAM" id="SSF52794">
    <property type="entry name" value="PTS system IIB component-like"/>
    <property type="match status" value="1"/>
</dbReference>
<evidence type="ECO:0000313" key="9">
    <source>
        <dbReference type="Proteomes" id="UP000700908"/>
    </source>
</evidence>
<keyword evidence="6" id="KW-0598">Phosphotransferase system</keyword>
<reference evidence="8 9" key="1">
    <citation type="submission" date="2021-08" db="EMBL/GenBank/DDBJ databases">
        <title>Collinsella faecalis sp. nov. isolated from swine faeces.</title>
        <authorList>
            <person name="Oh B.S."/>
            <person name="Lee J.H."/>
        </authorList>
    </citation>
    <scope>NUCLEOTIDE SEQUENCE [LARGE SCALE GENOMIC DNA]</scope>
    <source>
        <strain evidence="8 9">AGMB00827</strain>
    </source>
</reference>
<organism evidence="8 9">
    <name type="scientific">Collinsella ureilytica</name>
    <dbReference type="NCBI Taxonomy" id="2869515"/>
    <lineage>
        <taxon>Bacteria</taxon>
        <taxon>Bacillati</taxon>
        <taxon>Actinomycetota</taxon>
        <taxon>Coriobacteriia</taxon>
        <taxon>Coriobacteriales</taxon>
        <taxon>Coriobacteriaceae</taxon>
        <taxon>Collinsella</taxon>
    </lineage>
</organism>
<dbReference type="Proteomes" id="UP000700908">
    <property type="component" value="Unassembled WGS sequence"/>
</dbReference>
<name>A0ABS7MKH3_9ACTN</name>
<keyword evidence="7" id="KW-0812">Transmembrane</keyword>
<evidence type="ECO:0000256" key="4">
    <source>
        <dbReference type="ARBA" id="ARBA00022597"/>
    </source>
</evidence>
<dbReference type="PANTHER" id="PTHR30181">
    <property type="entry name" value="MANNITOL PERMEASE IIC COMPONENT"/>
    <property type="match status" value="1"/>
</dbReference>
<evidence type="ECO:0000256" key="2">
    <source>
        <dbReference type="ARBA" id="ARBA00022448"/>
    </source>
</evidence>
<evidence type="ECO:0000256" key="3">
    <source>
        <dbReference type="ARBA" id="ARBA00022553"/>
    </source>
</evidence>
<keyword evidence="4" id="KW-0762">Sugar transport</keyword>
<evidence type="ECO:0000256" key="6">
    <source>
        <dbReference type="ARBA" id="ARBA00022683"/>
    </source>
</evidence>
<proteinExistence type="predicted"/>
<sequence length="164" mass="16929">MVIHFFGGIHEIYFPYVLMNPRVIIAPIAGNIAAIAWFSVMKAGLTSAASPGSIIAFMSMTPPDLVLINFAGVVLAAAVSFLIAAPTVRSAAAADLERASEKVRSMKGSSEAAAISGTEGSTIVFACDAGMGSSAMGATRFRNRLAGDRPDLKVLHSSVDSVPA</sequence>
<comment type="function">
    <text evidence="1">The phosphoenolpyruvate-dependent sugar phosphotransferase system (sugar PTS), a major carbohydrate active transport system, catalyzes the phosphorylation of incoming sugar substrates concomitantly with their translocation across the cell membrane. The enzyme II CmtAB PTS system is involved in D-mannitol transport.</text>
</comment>
<keyword evidence="5" id="KW-0808">Transferase</keyword>
<dbReference type="Gene3D" id="3.40.50.2300">
    <property type="match status" value="1"/>
</dbReference>
<feature type="transmembrane region" description="Helical" evidence="7">
    <location>
        <begin position="24"/>
        <end position="45"/>
    </location>
</feature>
<comment type="caution">
    <text evidence="8">The sequence shown here is derived from an EMBL/GenBank/DDBJ whole genome shotgun (WGS) entry which is preliminary data.</text>
</comment>
<keyword evidence="9" id="KW-1185">Reference proteome</keyword>
<keyword evidence="7" id="KW-1133">Transmembrane helix</keyword>
<keyword evidence="7" id="KW-0472">Membrane</keyword>
<feature type="transmembrane region" description="Helical" evidence="7">
    <location>
        <begin position="66"/>
        <end position="85"/>
    </location>
</feature>
<evidence type="ECO:0000256" key="1">
    <source>
        <dbReference type="ARBA" id="ARBA00002434"/>
    </source>
</evidence>
<evidence type="ECO:0000313" key="8">
    <source>
        <dbReference type="EMBL" id="MBY4796895.1"/>
    </source>
</evidence>
<dbReference type="PANTHER" id="PTHR30181:SF2">
    <property type="entry name" value="PTS SYSTEM MANNITOL-SPECIFIC EIICBA COMPONENT"/>
    <property type="match status" value="1"/>
</dbReference>
<dbReference type="RefSeq" id="WP_222198618.1">
    <property type="nucleotide sequence ID" value="NZ_JAIMFO010000004.1"/>
</dbReference>
<dbReference type="EMBL" id="JAIMFO010000004">
    <property type="protein sequence ID" value="MBY4796895.1"/>
    <property type="molecule type" value="Genomic_DNA"/>
</dbReference>
<accession>A0ABS7MKH3</accession>
<gene>
    <name evidence="8" type="ORF">K6V98_00745</name>
</gene>
<evidence type="ECO:0000256" key="7">
    <source>
        <dbReference type="SAM" id="Phobius"/>
    </source>
</evidence>
<evidence type="ECO:0000256" key="5">
    <source>
        <dbReference type="ARBA" id="ARBA00022679"/>
    </source>
</evidence>